<protein>
    <submittedName>
        <fullName evidence="2">Uncharacterized protein</fullName>
    </submittedName>
</protein>
<evidence type="ECO:0000256" key="1">
    <source>
        <dbReference type="SAM" id="MobiDB-lite"/>
    </source>
</evidence>
<reference evidence="2" key="1">
    <citation type="journal article" date="2021" name="Proc. Natl. Acad. Sci. U.S.A.">
        <title>A Catalog of Tens of Thousands of Viruses from Human Metagenomes Reveals Hidden Associations with Chronic Diseases.</title>
        <authorList>
            <person name="Tisza M.J."/>
            <person name="Buck C.B."/>
        </authorList>
    </citation>
    <scope>NUCLEOTIDE SEQUENCE</scope>
    <source>
        <strain evidence="2">CtXof7</strain>
    </source>
</reference>
<accession>A0A8S5SH15</accession>
<dbReference type="EMBL" id="BK032594">
    <property type="protein sequence ID" value="DAF50216.1"/>
    <property type="molecule type" value="Genomic_DNA"/>
</dbReference>
<feature type="region of interest" description="Disordered" evidence="1">
    <location>
        <begin position="27"/>
        <end position="61"/>
    </location>
</feature>
<organism evidence="2">
    <name type="scientific">Siphoviridae sp. ctXof7</name>
    <dbReference type="NCBI Taxonomy" id="2827888"/>
    <lineage>
        <taxon>Viruses</taxon>
        <taxon>Duplodnaviria</taxon>
        <taxon>Heunggongvirae</taxon>
        <taxon>Uroviricota</taxon>
        <taxon>Caudoviricetes</taxon>
    </lineage>
</organism>
<proteinExistence type="predicted"/>
<sequence length="61" mass="6948">MERGSPHTWEVVERGDLTHRDRAVQALAQASADRSSRRRHRAVPTLRRSPGLHARPAAEQR</sequence>
<name>A0A8S5SH15_9CAUD</name>
<evidence type="ECO:0000313" key="2">
    <source>
        <dbReference type="EMBL" id="DAF50216.1"/>
    </source>
</evidence>